<evidence type="ECO:0000313" key="2">
    <source>
        <dbReference type="Proteomes" id="UP000297031"/>
    </source>
</evidence>
<keyword evidence="1" id="KW-0614">Plasmid</keyword>
<accession>A0A4P7VSK5</accession>
<gene>
    <name evidence="1" type="ORF">E7746_14990</name>
</gene>
<evidence type="ECO:0000313" key="1">
    <source>
        <dbReference type="EMBL" id="QCD37240.1"/>
    </source>
</evidence>
<dbReference type="EMBL" id="CP039395">
    <property type="protein sequence ID" value="QCD37240.1"/>
    <property type="molecule type" value="Genomic_DNA"/>
</dbReference>
<name>A0A4P7VSK5_9BACT</name>
<reference evidence="1 2" key="1">
    <citation type="submission" date="2019-02" db="EMBL/GenBank/DDBJ databases">
        <title>Isolation and identification of novel species under the genus Muribaculum.</title>
        <authorList>
            <person name="Miyake S."/>
            <person name="Ding Y."/>
            <person name="Low A."/>
            <person name="Soh M."/>
            <person name="Seedorf H."/>
        </authorList>
    </citation>
    <scope>NUCLEOTIDE SEQUENCE [LARGE SCALE GENOMIC DNA]</scope>
    <source>
        <strain evidence="1 2">TLL-A4</strain>
        <plasmid evidence="2">ptaa-4-2</plasmid>
    </source>
</reference>
<geneLocation type="plasmid" evidence="2">
    <name>ptaa-4-2</name>
</geneLocation>
<dbReference type="SUPFAM" id="SSF56935">
    <property type="entry name" value="Porins"/>
    <property type="match status" value="1"/>
</dbReference>
<sequence>MKKLRQIAIAITFCFSLMPLITFGKNIFIQNENLEPIKGASVTTYNNQMDSLGHFMSAEDGLCNILITQTTTNLIIEHPEYSSRLVNLSSSFNDTITLMKNSVSLKEIVVNGDLMTQHLTHQSYKIPLTSMEKYSNFFQSLNEIPNLVVLGSGALFYEGNQNVVLLLNGVETTQIELSSLSKDDIKNVDIYQTPPARFASQGAASVINVITKSSLTGGNISINANQSFYPLKGDNSMAMFYNYKRSRFSLIFNNENQHYRKYSLDEQLNYSHDNTTYEKIKEGQDSKSHNDENNLSLSFQNNKADSYLYNLNIGAGINHEKLTLAQNVISQQNETTLSATNNLSTGFKKIWIANYFEKNLGKESHSGIILGNVKWQRLFSNYTSSYKEFDSHNLPNINVGSNYKIRYDAIFCEAQYEFPSYSWGQLSIDAYNTYKYSKYLDYESPIFQKNNNFGTSIQLIGRKRKIIYQIEMGIRGYHTSSSSIEKSYNMWIPSPSIGIYYAPKRNLQFRINYDYIGDIPTIADLSETNQWIDTKLVYHGNSTLKPYKKHDLYITGVTNNKYLNLSLKLGYSYSPDRICNYFIDTENYVLETIVNLKHYSVLSSQLDFTIKPLGKNVWTIWSRVIGAKVHGRGENYKWDGYRFQWMMNSRINLKKWTFEIFYQYPGKIAEGQLIRPRAECWSIGALYRPIKDLSLGIDWFMPFGKSFNESERTVGSAIVQNFSQIRIKDRANMISVSLSWNFSFGKNQNRATPQFDNGDADSGLLKK</sequence>
<dbReference type="RefSeq" id="WP_136411392.1">
    <property type="nucleotide sequence ID" value="NZ_CP039395.1"/>
</dbReference>
<protein>
    <recommendedName>
        <fullName evidence="3">Outer membrane protein beta-barrel domain-containing protein</fullName>
    </recommendedName>
</protein>
<dbReference type="KEGG" id="mgod:E7746_14990"/>
<dbReference type="Proteomes" id="UP000297031">
    <property type="component" value="Plasmid pTAA-4-2"/>
</dbReference>
<dbReference type="GeneID" id="40047825"/>
<keyword evidence="2" id="KW-1185">Reference proteome</keyword>
<evidence type="ECO:0008006" key="3">
    <source>
        <dbReference type="Google" id="ProtNLM"/>
    </source>
</evidence>
<proteinExistence type="predicted"/>
<dbReference type="AlphaFoldDB" id="A0A4P7VSK5"/>
<dbReference type="OrthoDB" id="8764943at2"/>
<organism evidence="1 2">
    <name type="scientific">Muribaculum gordoncarteri</name>
    <dbReference type="NCBI Taxonomy" id="2530390"/>
    <lineage>
        <taxon>Bacteria</taxon>
        <taxon>Pseudomonadati</taxon>
        <taxon>Bacteroidota</taxon>
        <taxon>Bacteroidia</taxon>
        <taxon>Bacteroidales</taxon>
        <taxon>Muribaculaceae</taxon>
        <taxon>Muribaculum</taxon>
    </lineage>
</organism>